<dbReference type="PANTHER" id="PTHR15967">
    <property type="entry name" value="E2F-ASSOCIATED PHOSPHOPROTEIN"/>
    <property type="match status" value="1"/>
</dbReference>
<dbReference type="Pfam" id="PF10238">
    <property type="entry name" value="Eapp_C"/>
    <property type="match status" value="1"/>
</dbReference>
<dbReference type="PANTHER" id="PTHR15967:SF0">
    <property type="entry name" value="E2F-ASSOCIATED PHOSPHOPROTEIN"/>
    <property type="match status" value="1"/>
</dbReference>
<organism evidence="1 2">
    <name type="scientific">Artemia franciscana</name>
    <name type="common">Brine shrimp</name>
    <name type="synonym">Artemia sanfranciscana</name>
    <dbReference type="NCBI Taxonomy" id="6661"/>
    <lineage>
        <taxon>Eukaryota</taxon>
        <taxon>Metazoa</taxon>
        <taxon>Ecdysozoa</taxon>
        <taxon>Arthropoda</taxon>
        <taxon>Crustacea</taxon>
        <taxon>Branchiopoda</taxon>
        <taxon>Anostraca</taxon>
        <taxon>Artemiidae</taxon>
        <taxon>Artemia</taxon>
    </lineage>
</organism>
<keyword evidence="2" id="KW-1185">Reference proteome</keyword>
<reference evidence="1" key="1">
    <citation type="submission" date="2023-07" db="EMBL/GenBank/DDBJ databases">
        <title>Chromosome-level genome assembly of Artemia franciscana.</title>
        <authorList>
            <person name="Jo E."/>
        </authorList>
    </citation>
    <scope>NUCLEOTIDE SEQUENCE</scope>
    <source>
        <tissue evidence="1">Whole body</tissue>
    </source>
</reference>
<evidence type="ECO:0000313" key="1">
    <source>
        <dbReference type="EMBL" id="KAK2706031.1"/>
    </source>
</evidence>
<dbReference type="InterPro" id="IPR019370">
    <property type="entry name" value="E2F-assoc_phosphoprotein"/>
</dbReference>
<dbReference type="Proteomes" id="UP001187531">
    <property type="component" value="Unassembled WGS sequence"/>
</dbReference>
<protein>
    <recommendedName>
        <fullName evidence="3">E2F-associated phosphoprotein</fullName>
    </recommendedName>
</protein>
<gene>
    <name evidence="1" type="ORF">QYM36_016152</name>
</gene>
<name>A0AA88KXV5_ARTSF</name>
<evidence type="ECO:0000313" key="2">
    <source>
        <dbReference type="Proteomes" id="UP001187531"/>
    </source>
</evidence>
<dbReference type="EMBL" id="JAVRJZ010000020">
    <property type="protein sequence ID" value="KAK2706031.1"/>
    <property type="molecule type" value="Genomic_DNA"/>
</dbReference>
<sequence length="248" mass="28440">MSSELDKRFVEFQKLPGAKSVVPEDGSTITNPEGKKFYSDLYYDTDSEEEMETGKPRVSKKYSDKRRVLSNEELFYDPEIDEENQSWIDKKRRQYQPKVVGQSKVSKLPNSDAVLNCPACFTLLCLDCQRHDIYETQYRAMFVSNCSVDESQVLKLQPKISHKRKAKNFGRGKTEKPKKCSIDPATEEDTLAEALGNFSQNGIMMKREASKTLTINSYHPVKCGECGTEVAVYDQDEIYHFFNVISSY</sequence>
<dbReference type="AlphaFoldDB" id="A0AA88KXV5"/>
<comment type="caution">
    <text evidence="1">The sequence shown here is derived from an EMBL/GenBank/DDBJ whole genome shotgun (WGS) entry which is preliminary data.</text>
</comment>
<dbReference type="GO" id="GO:0005634">
    <property type="term" value="C:nucleus"/>
    <property type="evidence" value="ECO:0007669"/>
    <property type="project" value="TreeGrafter"/>
</dbReference>
<evidence type="ECO:0008006" key="3">
    <source>
        <dbReference type="Google" id="ProtNLM"/>
    </source>
</evidence>
<proteinExistence type="predicted"/>
<dbReference type="EMBL" id="JAVRJZ010000020">
    <property type="protein sequence ID" value="KAK2706030.1"/>
    <property type="molecule type" value="Genomic_DNA"/>
</dbReference>
<accession>A0AA88KXV5</accession>